<evidence type="ECO:0000256" key="1">
    <source>
        <dbReference type="SAM" id="MobiDB-lite"/>
    </source>
</evidence>
<dbReference type="Proteomes" id="UP000886595">
    <property type="component" value="Unassembled WGS sequence"/>
</dbReference>
<organism evidence="2 3">
    <name type="scientific">Brassica carinata</name>
    <name type="common">Ethiopian mustard</name>
    <name type="synonym">Abyssinian cabbage</name>
    <dbReference type="NCBI Taxonomy" id="52824"/>
    <lineage>
        <taxon>Eukaryota</taxon>
        <taxon>Viridiplantae</taxon>
        <taxon>Streptophyta</taxon>
        <taxon>Embryophyta</taxon>
        <taxon>Tracheophyta</taxon>
        <taxon>Spermatophyta</taxon>
        <taxon>Magnoliopsida</taxon>
        <taxon>eudicotyledons</taxon>
        <taxon>Gunneridae</taxon>
        <taxon>Pentapetalae</taxon>
        <taxon>rosids</taxon>
        <taxon>malvids</taxon>
        <taxon>Brassicales</taxon>
        <taxon>Brassicaceae</taxon>
        <taxon>Brassiceae</taxon>
        <taxon>Brassica</taxon>
    </lineage>
</organism>
<name>A0A8X7UFD8_BRACI</name>
<evidence type="ECO:0000313" key="3">
    <source>
        <dbReference type="Proteomes" id="UP000886595"/>
    </source>
</evidence>
<reference evidence="2 3" key="1">
    <citation type="submission" date="2020-02" db="EMBL/GenBank/DDBJ databases">
        <authorList>
            <person name="Ma Q."/>
            <person name="Huang Y."/>
            <person name="Song X."/>
            <person name="Pei D."/>
        </authorList>
    </citation>
    <scope>NUCLEOTIDE SEQUENCE [LARGE SCALE GENOMIC DNA]</scope>
    <source>
        <strain evidence="2">Sxm20200214</strain>
        <tissue evidence="2">Leaf</tissue>
    </source>
</reference>
<sequence>MQIRQATFYENAAETSEDQVKRGGEQTGNRGELATHSRESVPYEQPVVSRSDGKTDEKRSPVITVTRRLASTIVTPSRADHPMEENVTKRVKESTRSLTFAALSDQELQDGVGDGQIIGALSDMEIADQHDGEMMDCYVRNDDLLGLKLTEMENLSSRRASLKEAGRSADKSTRKNLRFFVGDLRGSVRLRLMLMQENLGATTKVQKSLGVVRQQVKD</sequence>
<gene>
    <name evidence="2" type="ORF">Bca52824_059139</name>
</gene>
<accession>A0A8X7UFD8</accession>
<keyword evidence="3" id="KW-1185">Reference proteome</keyword>
<dbReference type="EMBL" id="JAAMPC010000012">
    <property type="protein sequence ID" value="KAG2276584.1"/>
    <property type="molecule type" value="Genomic_DNA"/>
</dbReference>
<proteinExistence type="predicted"/>
<comment type="caution">
    <text evidence="2">The sequence shown here is derived from an EMBL/GenBank/DDBJ whole genome shotgun (WGS) entry which is preliminary data.</text>
</comment>
<protein>
    <submittedName>
        <fullName evidence="2">Uncharacterized protein</fullName>
    </submittedName>
</protein>
<dbReference type="AlphaFoldDB" id="A0A8X7UFD8"/>
<evidence type="ECO:0000313" key="2">
    <source>
        <dbReference type="EMBL" id="KAG2276584.1"/>
    </source>
</evidence>
<feature type="region of interest" description="Disordered" evidence="1">
    <location>
        <begin position="1"/>
        <end position="59"/>
    </location>
</feature>